<feature type="transmembrane region" description="Helical" evidence="1">
    <location>
        <begin position="89"/>
        <end position="110"/>
    </location>
</feature>
<dbReference type="InterPro" id="IPR050640">
    <property type="entry name" value="Bact_2-comp_sensor_kinase"/>
</dbReference>
<reference evidence="3" key="1">
    <citation type="submission" date="2023-07" db="EMBL/GenBank/DDBJ databases">
        <title>The genome sequence of Rhodocytophaga aerolata KACC 12507.</title>
        <authorList>
            <person name="Zhang X."/>
        </authorList>
    </citation>
    <scope>NUCLEOTIDE SEQUENCE</scope>
    <source>
        <strain evidence="3">KACC 12507</strain>
    </source>
</reference>
<dbReference type="Proteomes" id="UP001168528">
    <property type="component" value="Unassembled WGS sequence"/>
</dbReference>
<dbReference type="InterPro" id="IPR036890">
    <property type="entry name" value="HATPase_C_sf"/>
</dbReference>
<feature type="transmembrane region" description="Helical" evidence="1">
    <location>
        <begin position="142"/>
        <end position="161"/>
    </location>
</feature>
<feature type="transmembrane region" description="Helical" evidence="1">
    <location>
        <begin position="272"/>
        <end position="290"/>
    </location>
</feature>
<gene>
    <name evidence="3" type="ORF">Q0590_05600</name>
</gene>
<accession>A0ABT8R0V2</accession>
<evidence type="ECO:0000313" key="3">
    <source>
        <dbReference type="EMBL" id="MDO1445713.1"/>
    </source>
</evidence>
<feature type="transmembrane region" description="Helical" evidence="1">
    <location>
        <begin position="12"/>
        <end position="29"/>
    </location>
</feature>
<keyword evidence="1" id="KW-0812">Transmembrane</keyword>
<sequence>MQEIQTIRRFELAFVLLAANVHVAWRLYLETTNFKSMNVAHVQGIEGYNQILNNFIPVIAGTVLLLMAWHTFHYIAYPKFTYGKNIQEAFGLTALAIVFVIVGVWLFYYFKLYIHRYVTNNVFTHVRVYSEFRKMTVFKDSIGIIIIMGIYEVFAQVYYYLHQHLAKENISRLLSYFFMACLGTFLVIAAFLVQIPVPLWQGDTSRLLLLGGILLQIYFLQSYLYEIIIPLVEKQDFGRFTSHITIGFLLAMMSTFIIWGCYREFRWIFTEPIAIISAFSLFCSGVIAYVRTLLSREKRILQTQVSSTSAELASLRSQINPHFLFNALNSLYATALKENSDKTADGIQKLGDMMHFMFQENNQDRIPLSKEVEYLHNYIAIQRMRIDESQGVEIRVNIQEPGKEIYMAPMLLNPFVENAFKHGISLQNPSWIFITLTLDATKLYFKVHNSLHMKRENDPEQDKSGVGLANVKKRLALIYPNRHTLEIQQSDKDFFVALTLVYW</sequence>
<evidence type="ECO:0000313" key="4">
    <source>
        <dbReference type="Proteomes" id="UP001168528"/>
    </source>
</evidence>
<dbReference type="PANTHER" id="PTHR34220">
    <property type="entry name" value="SENSOR HISTIDINE KINASE YPDA"/>
    <property type="match status" value="1"/>
</dbReference>
<keyword evidence="3" id="KW-0808">Transferase</keyword>
<dbReference type="GO" id="GO:0016301">
    <property type="term" value="F:kinase activity"/>
    <property type="evidence" value="ECO:0007669"/>
    <property type="project" value="UniProtKB-KW"/>
</dbReference>
<keyword evidence="3" id="KW-0418">Kinase</keyword>
<protein>
    <submittedName>
        <fullName evidence="3">Histidine kinase</fullName>
    </submittedName>
</protein>
<dbReference type="Gene3D" id="3.30.565.10">
    <property type="entry name" value="Histidine kinase-like ATPase, C-terminal domain"/>
    <property type="match status" value="1"/>
</dbReference>
<feature type="domain" description="Signal transduction histidine kinase internal region" evidence="2">
    <location>
        <begin position="310"/>
        <end position="388"/>
    </location>
</feature>
<dbReference type="RefSeq" id="WP_302036514.1">
    <property type="nucleotide sequence ID" value="NZ_JAUKPO010000002.1"/>
</dbReference>
<dbReference type="Pfam" id="PF06580">
    <property type="entry name" value="His_kinase"/>
    <property type="match status" value="1"/>
</dbReference>
<dbReference type="InterPro" id="IPR010559">
    <property type="entry name" value="Sig_transdc_His_kin_internal"/>
</dbReference>
<proteinExistence type="predicted"/>
<dbReference type="PANTHER" id="PTHR34220:SF7">
    <property type="entry name" value="SENSOR HISTIDINE KINASE YPDA"/>
    <property type="match status" value="1"/>
</dbReference>
<evidence type="ECO:0000259" key="2">
    <source>
        <dbReference type="Pfam" id="PF06580"/>
    </source>
</evidence>
<feature type="transmembrane region" description="Helical" evidence="1">
    <location>
        <begin position="240"/>
        <end position="260"/>
    </location>
</feature>
<keyword evidence="4" id="KW-1185">Reference proteome</keyword>
<dbReference type="SUPFAM" id="SSF55874">
    <property type="entry name" value="ATPase domain of HSP90 chaperone/DNA topoisomerase II/histidine kinase"/>
    <property type="match status" value="1"/>
</dbReference>
<feature type="transmembrane region" description="Helical" evidence="1">
    <location>
        <begin position="173"/>
        <end position="195"/>
    </location>
</feature>
<dbReference type="EMBL" id="JAUKPO010000002">
    <property type="protein sequence ID" value="MDO1445713.1"/>
    <property type="molecule type" value="Genomic_DNA"/>
</dbReference>
<organism evidence="3 4">
    <name type="scientific">Rhodocytophaga aerolata</name>
    <dbReference type="NCBI Taxonomy" id="455078"/>
    <lineage>
        <taxon>Bacteria</taxon>
        <taxon>Pseudomonadati</taxon>
        <taxon>Bacteroidota</taxon>
        <taxon>Cytophagia</taxon>
        <taxon>Cytophagales</taxon>
        <taxon>Rhodocytophagaceae</taxon>
        <taxon>Rhodocytophaga</taxon>
    </lineage>
</organism>
<feature type="transmembrane region" description="Helical" evidence="1">
    <location>
        <begin position="55"/>
        <end position="77"/>
    </location>
</feature>
<keyword evidence="1" id="KW-0472">Membrane</keyword>
<name>A0ABT8R0V2_9BACT</name>
<feature type="transmembrane region" description="Helical" evidence="1">
    <location>
        <begin position="207"/>
        <end position="228"/>
    </location>
</feature>
<comment type="caution">
    <text evidence="3">The sequence shown here is derived from an EMBL/GenBank/DDBJ whole genome shotgun (WGS) entry which is preliminary data.</text>
</comment>
<evidence type="ECO:0000256" key="1">
    <source>
        <dbReference type="SAM" id="Phobius"/>
    </source>
</evidence>
<keyword evidence="1" id="KW-1133">Transmembrane helix</keyword>